<comment type="caution">
    <text evidence="1">The sequence shown here is derived from an EMBL/GenBank/DDBJ whole genome shotgun (WGS) entry which is preliminary data.</text>
</comment>
<dbReference type="EMBL" id="MU128954">
    <property type="protein sequence ID" value="KAF9515064.1"/>
    <property type="molecule type" value="Genomic_DNA"/>
</dbReference>
<organism evidence="1 2">
    <name type="scientific">Hydnum rufescens UP504</name>
    <dbReference type="NCBI Taxonomy" id="1448309"/>
    <lineage>
        <taxon>Eukaryota</taxon>
        <taxon>Fungi</taxon>
        <taxon>Dikarya</taxon>
        <taxon>Basidiomycota</taxon>
        <taxon>Agaricomycotina</taxon>
        <taxon>Agaricomycetes</taxon>
        <taxon>Cantharellales</taxon>
        <taxon>Hydnaceae</taxon>
        <taxon>Hydnum</taxon>
    </lineage>
</organism>
<proteinExistence type="predicted"/>
<dbReference type="Proteomes" id="UP000886523">
    <property type="component" value="Unassembled WGS sequence"/>
</dbReference>
<evidence type="ECO:0000313" key="2">
    <source>
        <dbReference type="Proteomes" id="UP000886523"/>
    </source>
</evidence>
<accession>A0A9P6DXP1</accession>
<keyword evidence="2" id="KW-1185">Reference proteome</keyword>
<evidence type="ECO:0000313" key="1">
    <source>
        <dbReference type="EMBL" id="KAF9515064.1"/>
    </source>
</evidence>
<reference evidence="1" key="1">
    <citation type="journal article" date="2020" name="Nat. Commun.">
        <title>Large-scale genome sequencing of mycorrhizal fungi provides insights into the early evolution of symbiotic traits.</title>
        <authorList>
            <person name="Miyauchi S."/>
            <person name="Kiss E."/>
            <person name="Kuo A."/>
            <person name="Drula E."/>
            <person name="Kohler A."/>
            <person name="Sanchez-Garcia M."/>
            <person name="Morin E."/>
            <person name="Andreopoulos B."/>
            <person name="Barry K.W."/>
            <person name="Bonito G."/>
            <person name="Buee M."/>
            <person name="Carver A."/>
            <person name="Chen C."/>
            <person name="Cichocki N."/>
            <person name="Clum A."/>
            <person name="Culley D."/>
            <person name="Crous P.W."/>
            <person name="Fauchery L."/>
            <person name="Girlanda M."/>
            <person name="Hayes R.D."/>
            <person name="Keri Z."/>
            <person name="LaButti K."/>
            <person name="Lipzen A."/>
            <person name="Lombard V."/>
            <person name="Magnuson J."/>
            <person name="Maillard F."/>
            <person name="Murat C."/>
            <person name="Nolan M."/>
            <person name="Ohm R.A."/>
            <person name="Pangilinan J."/>
            <person name="Pereira M.F."/>
            <person name="Perotto S."/>
            <person name="Peter M."/>
            <person name="Pfister S."/>
            <person name="Riley R."/>
            <person name="Sitrit Y."/>
            <person name="Stielow J.B."/>
            <person name="Szollosi G."/>
            <person name="Zifcakova L."/>
            <person name="Stursova M."/>
            <person name="Spatafora J.W."/>
            <person name="Tedersoo L."/>
            <person name="Vaario L.M."/>
            <person name="Yamada A."/>
            <person name="Yan M."/>
            <person name="Wang P."/>
            <person name="Xu J."/>
            <person name="Bruns T."/>
            <person name="Baldrian P."/>
            <person name="Vilgalys R."/>
            <person name="Dunand C."/>
            <person name="Henrissat B."/>
            <person name="Grigoriev I.V."/>
            <person name="Hibbett D."/>
            <person name="Nagy L.G."/>
            <person name="Martin F.M."/>
        </authorList>
    </citation>
    <scope>NUCLEOTIDE SEQUENCE</scope>
    <source>
        <strain evidence="1">UP504</strain>
    </source>
</reference>
<dbReference type="AlphaFoldDB" id="A0A9P6DXP1"/>
<protein>
    <submittedName>
        <fullName evidence="1">Uncharacterized protein</fullName>
    </submittedName>
</protein>
<name>A0A9P6DXP1_9AGAM</name>
<gene>
    <name evidence="1" type="ORF">BS47DRAFT_827248</name>
</gene>
<sequence>MGSATTSYTCFPSIGFSMDSSSIRHANSGVELSLRFPVLISCIYRPARKVCFVSQRDIFVILDLFENTLWHQSRSRQDGAFPRLCFHT</sequence>